<keyword evidence="1" id="KW-0812">Transmembrane</keyword>
<comment type="caution">
    <text evidence="3">The sequence shown here is derived from an EMBL/GenBank/DDBJ whole genome shotgun (WGS) entry which is preliminary data.</text>
</comment>
<dbReference type="OrthoDB" id="2802088at2759"/>
<evidence type="ECO:0000256" key="2">
    <source>
        <dbReference type="SAM" id="SignalP"/>
    </source>
</evidence>
<accession>A0A8K0UP24</accession>
<feature type="transmembrane region" description="Helical" evidence="1">
    <location>
        <begin position="174"/>
        <end position="191"/>
    </location>
</feature>
<sequence length="203" mass="22113">MMMPVSMGLFVGLIAVLTAVPTVFGAPFSLYRSVDLMTCGTPVNSTASQCANVCEPITQAQLLCNSMPYCTCNTAPAAVIQACLQCHINEEYQDKWVGYLRLELPPRVETYASMCSNILPARSQSPLPDLVLPDPPAAAANETLVRREGDICVYGLPDVVMLPQVYMQSYRSPWFVLGIVSVSIVCVFSLLRRKPSAQAQTQS</sequence>
<protein>
    <submittedName>
        <fullName evidence="3">Uncharacterized protein</fullName>
    </submittedName>
</protein>
<evidence type="ECO:0000256" key="1">
    <source>
        <dbReference type="SAM" id="Phobius"/>
    </source>
</evidence>
<dbReference type="EMBL" id="JAEVFJ010000013">
    <property type="protein sequence ID" value="KAH8101260.1"/>
    <property type="molecule type" value="Genomic_DNA"/>
</dbReference>
<feature type="chain" id="PRO_5035435534" evidence="2">
    <location>
        <begin position="26"/>
        <end position="203"/>
    </location>
</feature>
<dbReference type="Proteomes" id="UP000813824">
    <property type="component" value="Unassembled WGS sequence"/>
</dbReference>
<keyword evidence="4" id="KW-1185">Reference proteome</keyword>
<organism evidence="3 4">
    <name type="scientific">Cristinia sonorae</name>
    <dbReference type="NCBI Taxonomy" id="1940300"/>
    <lineage>
        <taxon>Eukaryota</taxon>
        <taxon>Fungi</taxon>
        <taxon>Dikarya</taxon>
        <taxon>Basidiomycota</taxon>
        <taxon>Agaricomycotina</taxon>
        <taxon>Agaricomycetes</taxon>
        <taxon>Agaricomycetidae</taxon>
        <taxon>Agaricales</taxon>
        <taxon>Pleurotineae</taxon>
        <taxon>Stephanosporaceae</taxon>
        <taxon>Cristinia</taxon>
    </lineage>
</organism>
<keyword evidence="2" id="KW-0732">Signal</keyword>
<evidence type="ECO:0000313" key="4">
    <source>
        <dbReference type="Proteomes" id="UP000813824"/>
    </source>
</evidence>
<keyword evidence="1" id="KW-0472">Membrane</keyword>
<proteinExistence type="predicted"/>
<evidence type="ECO:0000313" key="3">
    <source>
        <dbReference type="EMBL" id="KAH8101260.1"/>
    </source>
</evidence>
<gene>
    <name evidence="3" type="ORF">BXZ70DRAFT_119227</name>
</gene>
<name>A0A8K0UP24_9AGAR</name>
<keyword evidence="1" id="KW-1133">Transmembrane helix</keyword>
<feature type="signal peptide" evidence="2">
    <location>
        <begin position="1"/>
        <end position="25"/>
    </location>
</feature>
<reference evidence="3" key="1">
    <citation type="journal article" date="2021" name="New Phytol.">
        <title>Evolutionary innovations through gain and loss of genes in the ectomycorrhizal Boletales.</title>
        <authorList>
            <person name="Wu G."/>
            <person name="Miyauchi S."/>
            <person name="Morin E."/>
            <person name="Kuo A."/>
            <person name="Drula E."/>
            <person name="Varga T."/>
            <person name="Kohler A."/>
            <person name="Feng B."/>
            <person name="Cao Y."/>
            <person name="Lipzen A."/>
            <person name="Daum C."/>
            <person name="Hundley H."/>
            <person name="Pangilinan J."/>
            <person name="Johnson J."/>
            <person name="Barry K."/>
            <person name="LaButti K."/>
            <person name="Ng V."/>
            <person name="Ahrendt S."/>
            <person name="Min B."/>
            <person name="Choi I.G."/>
            <person name="Park H."/>
            <person name="Plett J.M."/>
            <person name="Magnuson J."/>
            <person name="Spatafora J.W."/>
            <person name="Nagy L.G."/>
            <person name="Henrissat B."/>
            <person name="Grigoriev I.V."/>
            <person name="Yang Z.L."/>
            <person name="Xu J."/>
            <person name="Martin F.M."/>
        </authorList>
    </citation>
    <scope>NUCLEOTIDE SEQUENCE</scope>
    <source>
        <strain evidence="3">KKN 215</strain>
    </source>
</reference>
<dbReference type="AlphaFoldDB" id="A0A8K0UP24"/>